<dbReference type="AlphaFoldDB" id="A0A2A6CWH1"/>
<keyword evidence="2" id="KW-1185">Reference proteome</keyword>
<sequence length="84" mass="9164">MKVTNLSESGNTHSVKVMLVTSSLLEEAKRLEVTPKSTAKREPTPGTCFLGSCFCFIGRSDDLSTKRRRSEVMSFQSSKSGAGF</sequence>
<reference evidence="1" key="2">
    <citation type="submission" date="2022-06" db="UniProtKB">
        <authorList>
            <consortium name="EnsemblMetazoa"/>
        </authorList>
    </citation>
    <scope>IDENTIFICATION</scope>
    <source>
        <strain evidence="1">PS312</strain>
    </source>
</reference>
<reference evidence="2" key="1">
    <citation type="journal article" date="2008" name="Nat. Genet.">
        <title>The Pristionchus pacificus genome provides a unique perspective on nematode lifestyle and parasitism.</title>
        <authorList>
            <person name="Dieterich C."/>
            <person name="Clifton S.W."/>
            <person name="Schuster L.N."/>
            <person name="Chinwalla A."/>
            <person name="Delehaunty K."/>
            <person name="Dinkelacker I."/>
            <person name="Fulton L."/>
            <person name="Fulton R."/>
            <person name="Godfrey J."/>
            <person name="Minx P."/>
            <person name="Mitreva M."/>
            <person name="Roeseler W."/>
            <person name="Tian H."/>
            <person name="Witte H."/>
            <person name="Yang S.P."/>
            <person name="Wilson R.K."/>
            <person name="Sommer R.J."/>
        </authorList>
    </citation>
    <scope>NUCLEOTIDE SEQUENCE [LARGE SCALE GENOMIC DNA]</scope>
    <source>
        <strain evidence="2">PS312</strain>
    </source>
</reference>
<dbReference type="EnsemblMetazoa" id="PPA30541.1">
    <property type="protein sequence ID" value="PPA30541.1"/>
    <property type="gene ID" value="WBGene00203408"/>
</dbReference>
<organism evidence="1 2">
    <name type="scientific">Pristionchus pacificus</name>
    <name type="common">Parasitic nematode worm</name>
    <dbReference type="NCBI Taxonomy" id="54126"/>
    <lineage>
        <taxon>Eukaryota</taxon>
        <taxon>Metazoa</taxon>
        <taxon>Ecdysozoa</taxon>
        <taxon>Nematoda</taxon>
        <taxon>Chromadorea</taxon>
        <taxon>Rhabditida</taxon>
        <taxon>Rhabditina</taxon>
        <taxon>Diplogasteromorpha</taxon>
        <taxon>Diplogasteroidea</taxon>
        <taxon>Neodiplogasteridae</taxon>
        <taxon>Pristionchus</taxon>
    </lineage>
</organism>
<name>A0A2A6CWH1_PRIPA</name>
<gene>
    <name evidence="1" type="primary">WBGene00203408</name>
</gene>
<dbReference type="Proteomes" id="UP000005239">
    <property type="component" value="Unassembled WGS sequence"/>
</dbReference>
<evidence type="ECO:0000313" key="2">
    <source>
        <dbReference type="Proteomes" id="UP000005239"/>
    </source>
</evidence>
<proteinExistence type="predicted"/>
<protein>
    <submittedName>
        <fullName evidence="1">Uncharacterized protein</fullName>
    </submittedName>
</protein>
<evidence type="ECO:0000313" key="1">
    <source>
        <dbReference type="EnsemblMetazoa" id="PPA30541.1"/>
    </source>
</evidence>
<accession>A0A2A6CWH1</accession>
<accession>A0A8R1YNQ3</accession>